<accession>A0A1B9H1J4</accession>
<dbReference type="PANTHER" id="PTHR48049:SF132">
    <property type="entry name" value="GLYCOSYLTRANSFERASE"/>
    <property type="match status" value="1"/>
</dbReference>
<reference evidence="3 4" key="1">
    <citation type="submission" date="2013-07" db="EMBL/GenBank/DDBJ databases">
        <title>The Genome Sequence of Cryptococcus heveanensis BCC8398.</title>
        <authorList>
            <consortium name="The Broad Institute Genome Sequencing Platform"/>
            <person name="Cuomo C."/>
            <person name="Litvintseva A."/>
            <person name="Chen Y."/>
            <person name="Heitman J."/>
            <person name="Sun S."/>
            <person name="Springer D."/>
            <person name="Dromer F."/>
            <person name="Young S.K."/>
            <person name="Zeng Q."/>
            <person name="Gargeya S."/>
            <person name="Fitzgerald M."/>
            <person name="Abouelleil A."/>
            <person name="Alvarado L."/>
            <person name="Berlin A.M."/>
            <person name="Chapman S.B."/>
            <person name="Dewar J."/>
            <person name="Goldberg J."/>
            <person name="Griggs A."/>
            <person name="Gujja S."/>
            <person name="Hansen M."/>
            <person name="Howarth C."/>
            <person name="Imamovic A."/>
            <person name="Larimer J."/>
            <person name="McCowan C."/>
            <person name="Murphy C."/>
            <person name="Pearson M."/>
            <person name="Priest M."/>
            <person name="Roberts A."/>
            <person name="Saif S."/>
            <person name="Shea T."/>
            <person name="Sykes S."/>
            <person name="Wortman J."/>
            <person name="Nusbaum C."/>
            <person name="Birren B."/>
        </authorList>
    </citation>
    <scope>NUCLEOTIDE SEQUENCE [LARGE SCALE GENOMIC DNA]</scope>
    <source>
        <strain evidence="3 4">BCC8398</strain>
    </source>
</reference>
<dbReference type="SUPFAM" id="SSF53756">
    <property type="entry name" value="UDP-Glycosyltransferase/glycogen phosphorylase"/>
    <property type="match status" value="1"/>
</dbReference>
<feature type="compositionally biased region" description="Basic and acidic residues" evidence="2">
    <location>
        <begin position="542"/>
        <end position="555"/>
    </location>
</feature>
<sequence length="555" mass="61127">MSAVPALGDVTDNTREDSGSFQSRPTAPPSIQLSLNLLSTRPALVITILITRNIRLVVEHELDLHPSWTSGRYNRRLRVDCVGQETDEPGQPFVECQILRDAVENTDVLDKYLSDHGGGDGDGVGDMDETEGKPTLLRQSHRATSVEEDETRVPEPWGSVGLIICDMFNPFIRPAVKARGSKVPVFVFFPTMALAMLRYILPTSEGGVGEHMMERYEALKAQGGQGDAEEGDVCRRAFRYVENKLLCWPNLPPMYDHEWTPQSEARESNVSFLRTTSTLHSTVRDCDGLITAGFEEAEQESMELVQAALGVPVLGVGPQFSEDTWQAAEEESNEAETHEAMSFLDHCLRTYGSESTAYISFGTVFWPTLRPSLIENIVTSLLTLEPPMPFIWATASTNGKISENLRDKIQDSGRGEVFDWVPQMKVLKHPAVGIFMTHTGYGSLTETIVAGVPILTLPFVGDQSPLSAHFTKIRPIGIQLDQLITASSYPITLGDGTIVDGSEAAILAELKNSWERARITISENEKSSDSSLAEASTIISGSRHDTGPPRRDAYW</sequence>
<feature type="region of interest" description="Disordered" evidence="2">
    <location>
        <begin position="1"/>
        <end position="27"/>
    </location>
</feature>
<dbReference type="Gene3D" id="3.40.50.2000">
    <property type="entry name" value="Glycogen Phosphorylase B"/>
    <property type="match status" value="2"/>
</dbReference>
<dbReference type="InterPro" id="IPR002213">
    <property type="entry name" value="UDP_glucos_trans"/>
</dbReference>
<evidence type="ECO:0000313" key="3">
    <source>
        <dbReference type="EMBL" id="OCF37142.1"/>
    </source>
</evidence>
<protein>
    <recommendedName>
        <fullName evidence="5">UDP-glycosyltransferases domain-containing protein</fullName>
    </recommendedName>
</protein>
<name>A0A1B9H1J4_9TREE</name>
<proteinExistence type="predicted"/>
<reference evidence="4" key="2">
    <citation type="submission" date="2013-12" db="EMBL/GenBank/DDBJ databases">
        <title>Evolution of pathogenesis and genome organization in the Tremellales.</title>
        <authorList>
            <person name="Cuomo C."/>
            <person name="Litvintseva A."/>
            <person name="Heitman J."/>
            <person name="Chen Y."/>
            <person name="Sun S."/>
            <person name="Springer D."/>
            <person name="Dromer F."/>
            <person name="Young S."/>
            <person name="Zeng Q."/>
            <person name="Chapman S."/>
            <person name="Gujja S."/>
            <person name="Saif S."/>
            <person name="Birren B."/>
        </authorList>
    </citation>
    <scope>NUCLEOTIDE SEQUENCE [LARGE SCALE GENOMIC DNA]</scope>
    <source>
        <strain evidence="4">BCC8398</strain>
    </source>
</reference>
<dbReference type="OrthoDB" id="5835829at2759"/>
<evidence type="ECO:0000256" key="2">
    <source>
        <dbReference type="SAM" id="MobiDB-lite"/>
    </source>
</evidence>
<evidence type="ECO:0000256" key="1">
    <source>
        <dbReference type="ARBA" id="ARBA00022679"/>
    </source>
</evidence>
<dbReference type="Proteomes" id="UP000092666">
    <property type="component" value="Unassembled WGS sequence"/>
</dbReference>
<keyword evidence="1" id="KW-0808">Transferase</keyword>
<feature type="region of interest" description="Disordered" evidence="2">
    <location>
        <begin position="525"/>
        <end position="555"/>
    </location>
</feature>
<organism evidence="3 4">
    <name type="scientific">Kwoniella heveanensis BCC8398</name>
    <dbReference type="NCBI Taxonomy" id="1296120"/>
    <lineage>
        <taxon>Eukaryota</taxon>
        <taxon>Fungi</taxon>
        <taxon>Dikarya</taxon>
        <taxon>Basidiomycota</taxon>
        <taxon>Agaricomycotina</taxon>
        <taxon>Tremellomycetes</taxon>
        <taxon>Tremellales</taxon>
        <taxon>Cryptococcaceae</taxon>
        <taxon>Kwoniella</taxon>
    </lineage>
</organism>
<dbReference type="GO" id="GO:0035251">
    <property type="term" value="F:UDP-glucosyltransferase activity"/>
    <property type="evidence" value="ECO:0007669"/>
    <property type="project" value="InterPro"/>
</dbReference>
<gene>
    <name evidence="3" type="ORF">I316_01049</name>
</gene>
<dbReference type="PANTHER" id="PTHR48049">
    <property type="entry name" value="GLYCOSYLTRANSFERASE"/>
    <property type="match status" value="1"/>
</dbReference>
<dbReference type="EMBL" id="KI669493">
    <property type="protein sequence ID" value="OCF37142.1"/>
    <property type="molecule type" value="Genomic_DNA"/>
</dbReference>
<dbReference type="Pfam" id="PF00201">
    <property type="entry name" value="UDPGT"/>
    <property type="match status" value="1"/>
</dbReference>
<feature type="compositionally biased region" description="Polar residues" evidence="2">
    <location>
        <begin position="529"/>
        <end position="540"/>
    </location>
</feature>
<keyword evidence="4" id="KW-1185">Reference proteome</keyword>
<feature type="region of interest" description="Disordered" evidence="2">
    <location>
        <begin position="114"/>
        <end position="152"/>
    </location>
</feature>
<dbReference type="AlphaFoldDB" id="A0A1B9H1J4"/>
<dbReference type="InterPro" id="IPR050481">
    <property type="entry name" value="UDP-glycosyltransf_plant"/>
</dbReference>
<evidence type="ECO:0008006" key="5">
    <source>
        <dbReference type="Google" id="ProtNLM"/>
    </source>
</evidence>
<evidence type="ECO:0000313" key="4">
    <source>
        <dbReference type="Proteomes" id="UP000092666"/>
    </source>
</evidence>